<dbReference type="EMBL" id="CM045770">
    <property type="protein sequence ID" value="KAI7990429.1"/>
    <property type="molecule type" value="Genomic_DNA"/>
</dbReference>
<protein>
    <submittedName>
        <fullName evidence="1">Uncharacterized protein</fullName>
    </submittedName>
</protein>
<evidence type="ECO:0000313" key="2">
    <source>
        <dbReference type="Proteomes" id="UP001060215"/>
    </source>
</evidence>
<sequence length="86" mass="9663">MGMKKLLACLSLLLLMLIELETPCFAELSRFKGRSDSKMNSLKPHNKGFKGNADKNGEDDDVFGAEKRKVYTGLRKKATIRDDSLQ</sequence>
<dbReference type="Proteomes" id="UP001060215">
    <property type="component" value="Chromosome 13"/>
</dbReference>
<gene>
    <name evidence="1" type="ORF">LOK49_LG12G02454</name>
</gene>
<name>A0ACC0FNZ1_9ERIC</name>
<accession>A0ACC0FNZ1</accession>
<proteinExistence type="predicted"/>
<reference evidence="1 2" key="1">
    <citation type="journal article" date="2022" name="Plant J.">
        <title>Chromosome-level genome of Camellia lanceoleosa provides a valuable resource for understanding genome evolution and self-incompatibility.</title>
        <authorList>
            <person name="Gong W."/>
            <person name="Xiao S."/>
            <person name="Wang L."/>
            <person name="Liao Z."/>
            <person name="Chang Y."/>
            <person name="Mo W."/>
            <person name="Hu G."/>
            <person name="Li W."/>
            <person name="Zhao G."/>
            <person name="Zhu H."/>
            <person name="Hu X."/>
            <person name="Ji K."/>
            <person name="Xiang X."/>
            <person name="Song Q."/>
            <person name="Yuan D."/>
            <person name="Jin S."/>
            <person name="Zhang L."/>
        </authorList>
    </citation>
    <scope>NUCLEOTIDE SEQUENCE [LARGE SCALE GENOMIC DNA]</scope>
    <source>
        <strain evidence="1">SQ_2022a</strain>
    </source>
</reference>
<organism evidence="1 2">
    <name type="scientific">Camellia lanceoleosa</name>
    <dbReference type="NCBI Taxonomy" id="1840588"/>
    <lineage>
        <taxon>Eukaryota</taxon>
        <taxon>Viridiplantae</taxon>
        <taxon>Streptophyta</taxon>
        <taxon>Embryophyta</taxon>
        <taxon>Tracheophyta</taxon>
        <taxon>Spermatophyta</taxon>
        <taxon>Magnoliopsida</taxon>
        <taxon>eudicotyledons</taxon>
        <taxon>Gunneridae</taxon>
        <taxon>Pentapetalae</taxon>
        <taxon>asterids</taxon>
        <taxon>Ericales</taxon>
        <taxon>Theaceae</taxon>
        <taxon>Camellia</taxon>
    </lineage>
</organism>
<evidence type="ECO:0000313" key="1">
    <source>
        <dbReference type="EMBL" id="KAI7990429.1"/>
    </source>
</evidence>
<comment type="caution">
    <text evidence="1">The sequence shown here is derived from an EMBL/GenBank/DDBJ whole genome shotgun (WGS) entry which is preliminary data.</text>
</comment>
<keyword evidence="2" id="KW-1185">Reference proteome</keyword>